<keyword evidence="8" id="KW-1185">Reference proteome</keyword>
<dbReference type="PANTHER" id="PTHR18895">
    <property type="entry name" value="HEMK METHYLTRANSFERASE"/>
    <property type="match status" value="1"/>
</dbReference>
<evidence type="ECO:0000256" key="2">
    <source>
        <dbReference type="ARBA" id="ARBA00022679"/>
    </source>
</evidence>
<dbReference type="GO" id="GO:0032259">
    <property type="term" value="P:methylation"/>
    <property type="evidence" value="ECO:0007669"/>
    <property type="project" value="UniProtKB-KW"/>
</dbReference>
<feature type="binding site" evidence="4">
    <location>
        <position position="170"/>
    </location>
    <ligand>
        <name>S-adenosyl-L-methionine</name>
        <dbReference type="ChEBI" id="CHEBI:59789"/>
    </ligand>
</feature>
<evidence type="ECO:0000313" key="8">
    <source>
        <dbReference type="Proteomes" id="UP000292554"/>
    </source>
</evidence>
<dbReference type="InterPro" id="IPR025714">
    <property type="entry name" value="Methyltranfer_dom"/>
</dbReference>
<comment type="catalytic activity">
    <reaction evidence="4">
        <text>L-glutaminyl-[peptide chain release factor] + S-adenosyl-L-methionine = N(5)-methyl-L-glutaminyl-[peptide chain release factor] + S-adenosyl-L-homocysteine + H(+)</text>
        <dbReference type="Rhea" id="RHEA:42896"/>
        <dbReference type="Rhea" id="RHEA-COMP:10271"/>
        <dbReference type="Rhea" id="RHEA-COMP:10272"/>
        <dbReference type="ChEBI" id="CHEBI:15378"/>
        <dbReference type="ChEBI" id="CHEBI:30011"/>
        <dbReference type="ChEBI" id="CHEBI:57856"/>
        <dbReference type="ChEBI" id="CHEBI:59789"/>
        <dbReference type="ChEBI" id="CHEBI:61891"/>
        <dbReference type="EC" id="2.1.1.297"/>
    </reaction>
</comment>
<keyword evidence="2 4" id="KW-0808">Transferase</keyword>
<dbReference type="CDD" id="cd02440">
    <property type="entry name" value="AdoMet_MTases"/>
    <property type="match status" value="1"/>
</dbReference>
<dbReference type="HAMAP" id="MF_02126">
    <property type="entry name" value="RF_methyltr_PrmC"/>
    <property type="match status" value="1"/>
</dbReference>
<dbReference type="InterPro" id="IPR040758">
    <property type="entry name" value="PrmC_N"/>
</dbReference>
<dbReference type="NCBIfam" id="TIGR03534">
    <property type="entry name" value="RF_mod_PrmC"/>
    <property type="match status" value="1"/>
</dbReference>
<evidence type="ECO:0000259" key="6">
    <source>
        <dbReference type="Pfam" id="PF17827"/>
    </source>
</evidence>
<name>A0ABY2AM12_9GAMM</name>
<feature type="domain" description="Release factor glutamine methyltransferase N-terminal" evidence="6">
    <location>
        <begin position="7"/>
        <end position="75"/>
    </location>
</feature>
<dbReference type="InterPro" id="IPR002052">
    <property type="entry name" value="DNA_methylase_N6_adenine_CS"/>
</dbReference>
<evidence type="ECO:0000256" key="1">
    <source>
        <dbReference type="ARBA" id="ARBA00022603"/>
    </source>
</evidence>
<comment type="function">
    <text evidence="4">Methylates the class 1 translation termination release factors RF1/PrfA and RF2/PrfB on the glutamine residue of the universally conserved GGQ motif.</text>
</comment>
<protein>
    <recommendedName>
        <fullName evidence="4">Release factor glutamine methyltransferase</fullName>
        <shortName evidence="4">RF MTase</shortName>
        <ecNumber evidence="4">2.1.1.297</ecNumber>
    </recommendedName>
    <alternativeName>
        <fullName evidence="4">N5-glutamine methyltransferase PrmC</fullName>
    </alternativeName>
    <alternativeName>
        <fullName evidence="4">Protein-(glutamine-N5) MTase PrmC</fullName>
    </alternativeName>
    <alternativeName>
        <fullName evidence="4">Protein-glutamine N-methyltransferase PrmC</fullName>
    </alternativeName>
</protein>
<keyword evidence="3 4" id="KW-0949">S-adenosyl-L-methionine</keyword>
<dbReference type="Pfam" id="PF13847">
    <property type="entry name" value="Methyltransf_31"/>
    <property type="match status" value="1"/>
</dbReference>
<dbReference type="InterPro" id="IPR050320">
    <property type="entry name" value="N5-glutamine_MTase"/>
</dbReference>
<evidence type="ECO:0000256" key="4">
    <source>
        <dbReference type="HAMAP-Rule" id="MF_02126"/>
    </source>
</evidence>
<dbReference type="EMBL" id="SJXE01000005">
    <property type="protein sequence ID" value="TCI02980.1"/>
    <property type="molecule type" value="Genomic_DNA"/>
</dbReference>
<feature type="binding site" evidence="4">
    <location>
        <position position="142"/>
    </location>
    <ligand>
        <name>S-adenosyl-L-methionine</name>
        <dbReference type="ChEBI" id="CHEBI:59789"/>
    </ligand>
</feature>
<dbReference type="RefSeq" id="WP_131415823.1">
    <property type="nucleotide sequence ID" value="NZ_SJXE01000005.1"/>
</dbReference>
<dbReference type="EC" id="2.1.1.297" evidence="4"/>
<gene>
    <name evidence="4 7" type="primary">prmC</name>
    <name evidence="7" type="ORF">EZV61_11910</name>
</gene>
<evidence type="ECO:0000256" key="3">
    <source>
        <dbReference type="ARBA" id="ARBA00022691"/>
    </source>
</evidence>
<sequence length="289" mass="31790">MHSIAALLRWAKSALADCSDSAALDADVLLCFLLDKPRSYLLTWPERELDEETEQAFRQLVAQRIAGHPVAHLTGVREFWSLPLAVSPDTLIPRPDTEVLVEVALDLPLPASARVVDLGTGTGAIALALASERPAWQIYGVDRMAGAITLAKSNAQRLGLEQCQWQQSDWLACFSRSSLFDLIVSNPPYIDANDPHLREGDVRFEPLSALVAEESGLADIRTICEQAKIHLTSPGWLLIEHGWQQGAQVAALFESAGFVDVKVINDYAGNPRCTLGCWQRDSEQIHETE</sequence>
<dbReference type="InterPro" id="IPR029063">
    <property type="entry name" value="SAM-dependent_MTases_sf"/>
</dbReference>
<dbReference type="GO" id="GO:0102559">
    <property type="term" value="F:peptide chain release factor N(5)-glutamine methyltransferase activity"/>
    <property type="evidence" value="ECO:0007669"/>
    <property type="project" value="UniProtKB-EC"/>
</dbReference>
<accession>A0ABY2AM12</accession>
<feature type="binding site" evidence="4">
    <location>
        <begin position="186"/>
        <end position="189"/>
    </location>
    <ligand>
        <name>substrate</name>
    </ligand>
</feature>
<dbReference type="PANTHER" id="PTHR18895:SF74">
    <property type="entry name" value="MTRF1L RELEASE FACTOR GLUTAMINE METHYLTRANSFERASE"/>
    <property type="match status" value="1"/>
</dbReference>
<proteinExistence type="inferred from homology"/>
<dbReference type="Gene3D" id="1.10.8.10">
    <property type="entry name" value="DNA helicase RuvA subunit, C-terminal domain"/>
    <property type="match status" value="1"/>
</dbReference>
<feature type="domain" description="Methyltransferase" evidence="5">
    <location>
        <begin position="113"/>
        <end position="243"/>
    </location>
</feature>
<evidence type="ECO:0000313" key="7">
    <source>
        <dbReference type="EMBL" id="TCI02980.1"/>
    </source>
</evidence>
<dbReference type="Proteomes" id="UP000292554">
    <property type="component" value="Unassembled WGS sequence"/>
</dbReference>
<keyword evidence="1 4" id="KW-0489">Methyltransferase</keyword>
<dbReference type="Gene3D" id="3.40.50.150">
    <property type="entry name" value="Vaccinia Virus protein VP39"/>
    <property type="match status" value="1"/>
</dbReference>
<dbReference type="Pfam" id="PF17827">
    <property type="entry name" value="PrmC_N"/>
    <property type="match status" value="1"/>
</dbReference>
<dbReference type="SUPFAM" id="SSF53335">
    <property type="entry name" value="S-adenosyl-L-methionine-dependent methyltransferases"/>
    <property type="match status" value="1"/>
</dbReference>
<feature type="binding site" evidence="4">
    <location>
        <position position="186"/>
    </location>
    <ligand>
        <name>S-adenosyl-L-methionine</name>
        <dbReference type="ChEBI" id="CHEBI:59789"/>
    </ligand>
</feature>
<feature type="binding site" evidence="4">
    <location>
        <begin position="119"/>
        <end position="123"/>
    </location>
    <ligand>
        <name>S-adenosyl-L-methionine</name>
        <dbReference type="ChEBI" id="CHEBI:59789"/>
    </ligand>
</feature>
<evidence type="ECO:0000259" key="5">
    <source>
        <dbReference type="Pfam" id="PF13847"/>
    </source>
</evidence>
<dbReference type="InterPro" id="IPR004556">
    <property type="entry name" value="HemK-like"/>
</dbReference>
<dbReference type="PROSITE" id="PS00092">
    <property type="entry name" value="N6_MTASE"/>
    <property type="match status" value="1"/>
</dbReference>
<reference evidence="7 8" key="1">
    <citation type="submission" date="2019-02" db="EMBL/GenBank/DDBJ databases">
        <title>Corallincola luteus sp. nov., a marine bacterium isolated from surface sediment of Bohai Sea in China.</title>
        <authorList>
            <person name="Ren Q."/>
        </authorList>
    </citation>
    <scope>NUCLEOTIDE SEQUENCE [LARGE SCALE GENOMIC DNA]</scope>
    <source>
        <strain evidence="7 8">DASS28</strain>
    </source>
</reference>
<dbReference type="NCBIfam" id="TIGR00536">
    <property type="entry name" value="hemK_fam"/>
    <property type="match status" value="1"/>
</dbReference>
<dbReference type="InterPro" id="IPR019874">
    <property type="entry name" value="RF_methyltr_PrmC"/>
</dbReference>
<comment type="caution">
    <text evidence="7">The sequence shown here is derived from an EMBL/GenBank/DDBJ whole genome shotgun (WGS) entry which is preliminary data.</text>
</comment>
<organism evidence="7 8">
    <name type="scientific">Corallincola luteus</name>
    <dbReference type="NCBI Taxonomy" id="1775177"/>
    <lineage>
        <taxon>Bacteria</taxon>
        <taxon>Pseudomonadati</taxon>
        <taxon>Pseudomonadota</taxon>
        <taxon>Gammaproteobacteria</taxon>
        <taxon>Alteromonadales</taxon>
        <taxon>Psychromonadaceae</taxon>
        <taxon>Corallincola</taxon>
    </lineage>
</organism>
<comment type="similarity">
    <text evidence="4">Belongs to the protein N5-glutamine methyltransferase family. PrmC subfamily.</text>
</comment>